<feature type="region of interest" description="Disordered" evidence="1">
    <location>
        <begin position="1"/>
        <end position="90"/>
    </location>
</feature>
<evidence type="ECO:0000259" key="2">
    <source>
        <dbReference type="SMART" id="SM00343"/>
    </source>
</evidence>
<dbReference type="Pfam" id="PF03564">
    <property type="entry name" value="DUF1759"/>
    <property type="match status" value="1"/>
</dbReference>
<evidence type="ECO:0000256" key="1">
    <source>
        <dbReference type="SAM" id="MobiDB-lite"/>
    </source>
</evidence>
<dbReference type="Proteomes" id="UP001627154">
    <property type="component" value="Unassembled WGS sequence"/>
</dbReference>
<evidence type="ECO:0000313" key="3">
    <source>
        <dbReference type="EMBL" id="KAL3397919.1"/>
    </source>
</evidence>
<feature type="compositionally biased region" description="Basic residues" evidence="1">
    <location>
        <begin position="1"/>
        <end position="14"/>
    </location>
</feature>
<dbReference type="EMBL" id="JBJJXI010000060">
    <property type="protein sequence ID" value="KAL3397919.1"/>
    <property type="molecule type" value="Genomic_DNA"/>
</dbReference>
<accession>A0ABD2WZJ8</accession>
<name>A0ABD2WZJ8_9HYME</name>
<dbReference type="AlphaFoldDB" id="A0ABD2WZJ8"/>
<gene>
    <name evidence="3" type="ORF">TKK_008157</name>
</gene>
<feature type="domain" description="CCHC-type" evidence="2">
    <location>
        <begin position="366"/>
        <end position="382"/>
    </location>
</feature>
<organism evidence="3 4">
    <name type="scientific">Trichogramma kaykai</name>
    <dbReference type="NCBI Taxonomy" id="54128"/>
    <lineage>
        <taxon>Eukaryota</taxon>
        <taxon>Metazoa</taxon>
        <taxon>Ecdysozoa</taxon>
        <taxon>Arthropoda</taxon>
        <taxon>Hexapoda</taxon>
        <taxon>Insecta</taxon>
        <taxon>Pterygota</taxon>
        <taxon>Neoptera</taxon>
        <taxon>Endopterygota</taxon>
        <taxon>Hymenoptera</taxon>
        <taxon>Apocrita</taxon>
        <taxon>Proctotrupomorpha</taxon>
        <taxon>Chalcidoidea</taxon>
        <taxon>Trichogrammatidae</taxon>
        <taxon>Trichogramma</taxon>
    </lineage>
</organism>
<reference evidence="3 4" key="1">
    <citation type="journal article" date="2024" name="bioRxiv">
        <title>A reference genome for Trichogramma kaykai: A tiny desert-dwelling parasitoid wasp with competing sex-ratio distorters.</title>
        <authorList>
            <person name="Culotta J."/>
            <person name="Lindsey A.R."/>
        </authorList>
    </citation>
    <scope>NUCLEOTIDE SEQUENCE [LARGE SCALE GENOMIC DNA]</scope>
    <source>
        <strain evidence="3 4">KSX58</strain>
    </source>
</reference>
<dbReference type="InterPro" id="IPR001878">
    <property type="entry name" value="Znf_CCHC"/>
</dbReference>
<dbReference type="InterPro" id="IPR005312">
    <property type="entry name" value="DUF1759"/>
</dbReference>
<dbReference type="SMART" id="SM00343">
    <property type="entry name" value="ZnF_C2HC"/>
    <property type="match status" value="2"/>
</dbReference>
<comment type="caution">
    <text evidence="3">The sequence shown here is derived from an EMBL/GenBank/DDBJ whole genome shotgun (WGS) entry which is preliminary data.</text>
</comment>
<feature type="region of interest" description="Disordered" evidence="1">
    <location>
        <begin position="432"/>
        <end position="464"/>
    </location>
</feature>
<sequence length="464" mass="52030">MASRRHNLRRSKRLHAQEDVIMEVEVHEPPTKRTRRRPDAVEHSGSSRPPRIREAVDTHTPPVTPAQDRIQDDESSSSSVNEDYGAVGTGNRSNLVERASWYAGADSAGRAVDSAERISLAIERALNTVTDISRNNQSARIDHRVEASRNLPKFAGNPIEWIRFRRAYETSSELGGYSDRGNVRRLYDAIDGEARENNLTLLATTDDPQLIIRHLETQYGNKRVLEKQIASEIKSLPSLESGKIELTKFAAKLSSSVSALRALELTGTLHNTELVQTVAGKLPSAWRLLFNTYVAMADSEKTVIEQIAAFVQRQNELSMATGVCDIVPATSMREVAPRRGTRRETRASSVYVAEVDPRTNVCETRECAYCLMKNHSLPECRKFTAVNVDRRWSIVKNLRACFVCLKVGHMRDECQGARCELCDNKHHVSLHKDRASNGQNKRARGTENRQAQGDESFVAVQEDD</sequence>
<protein>
    <recommendedName>
        <fullName evidence="2">CCHC-type domain-containing protein</fullName>
    </recommendedName>
</protein>
<feature type="compositionally biased region" description="Basic and acidic residues" evidence="1">
    <location>
        <begin position="24"/>
        <end position="42"/>
    </location>
</feature>
<dbReference type="PANTHER" id="PTHR47331">
    <property type="entry name" value="PHD-TYPE DOMAIN-CONTAINING PROTEIN"/>
    <property type="match status" value="1"/>
</dbReference>
<proteinExistence type="predicted"/>
<feature type="domain" description="CCHC-type" evidence="2">
    <location>
        <begin position="400"/>
        <end position="416"/>
    </location>
</feature>
<keyword evidence="4" id="KW-1185">Reference proteome</keyword>
<evidence type="ECO:0000313" key="4">
    <source>
        <dbReference type="Proteomes" id="UP001627154"/>
    </source>
</evidence>